<dbReference type="EC" id="2.8.3.1" evidence="5"/>
<dbReference type="SUPFAM" id="SSF100950">
    <property type="entry name" value="NagB/RpiA/CoA transferase-like"/>
    <property type="match status" value="2"/>
</dbReference>
<dbReference type="GO" id="GO:0046952">
    <property type="term" value="P:ketone body catabolic process"/>
    <property type="evidence" value="ECO:0007669"/>
    <property type="project" value="InterPro"/>
</dbReference>
<name>A0A7W8D3A6_9FIRM</name>
<organism evidence="5 6">
    <name type="scientific">Faecalicoccus acidiformans</name>
    <dbReference type="NCBI Taxonomy" id="915173"/>
    <lineage>
        <taxon>Bacteria</taxon>
        <taxon>Bacillati</taxon>
        <taxon>Bacillota</taxon>
        <taxon>Erysipelotrichia</taxon>
        <taxon>Erysipelotrichales</taxon>
        <taxon>Erysipelotrichaceae</taxon>
        <taxon>Faecalicoccus</taxon>
    </lineage>
</organism>
<dbReference type="InterPro" id="IPR004165">
    <property type="entry name" value="CoA_trans_fam_I"/>
</dbReference>
<dbReference type="PANTHER" id="PTHR43293">
    <property type="entry name" value="ACETATE COA-TRANSFERASE YDIF"/>
    <property type="match status" value="1"/>
</dbReference>
<evidence type="ECO:0000313" key="6">
    <source>
        <dbReference type="Proteomes" id="UP000521313"/>
    </source>
</evidence>
<dbReference type="InterPro" id="IPR014388">
    <property type="entry name" value="3-oxoacid_CoA-transferase"/>
</dbReference>
<sequence length="519" mass="56062">MAKIVSAEEAVSMIKDGDTVGISGFIGMGHPQELSIAVENSFLNTGHPRDLTVMFSAGMGDGTDKLGANHLGHEGLLKRIVVGHWGLIPTFQKLVFENKVEGYNLPLGTISLLFREIAGHRPGVITKIGLKTFVDPRLEGAKMNEKTRQAEDLVELIEMDGEEWLRYKSFPVNVALLRGTYADEDGNIVMTQEAGTLDSLSIAQAAKNSGGKVIVQVKEIVQNGTLSARDVKIPGIYVDALVIGKPENHWQTYSQEYNPSYSGEVRVPVDSIEPMPLNARKVVCRRAAMELDPNAIINLGIGMPEGIANVANEEGLPGLKLTVETGGIGGVPMSGTAFGACTNPDAMIDQPYQFDFYDGGGLDQAFLGLAECDRHGNINVSRFGPKIAGCGGFINITQTAPVVVYCGTFTAKGLKEKIGNGQLEILQEGQIKKFKNEVEQITFAAEYAAQTGQKVLYITERAVFELLDGVLTLTEIAPGVDLEKDVLGQMEFKPAIASDLKLMDSRIFEDQPMGLKSDN</sequence>
<dbReference type="Proteomes" id="UP000521313">
    <property type="component" value="Unassembled WGS sequence"/>
</dbReference>
<dbReference type="Gene3D" id="3.40.1080.10">
    <property type="entry name" value="Glutaconate Coenzyme A-transferase"/>
    <property type="match status" value="2"/>
</dbReference>
<dbReference type="EMBL" id="JACHHD010000013">
    <property type="protein sequence ID" value="MBB5185297.1"/>
    <property type="molecule type" value="Genomic_DNA"/>
</dbReference>
<accession>A0A7W8D3A6</accession>
<dbReference type="PIRSF" id="PIRSF000858">
    <property type="entry name" value="SCOT-t"/>
    <property type="match status" value="1"/>
</dbReference>
<comment type="caution">
    <text evidence="5">The sequence shown here is derived from an EMBL/GenBank/DDBJ whole genome shotgun (WGS) entry which is preliminary data.</text>
</comment>
<evidence type="ECO:0000256" key="3">
    <source>
        <dbReference type="PIRNR" id="PIRNR000858"/>
    </source>
</evidence>
<proteinExistence type="inferred from homology"/>
<reference evidence="5 6" key="1">
    <citation type="submission" date="2020-08" db="EMBL/GenBank/DDBJ databases">
        <title>Genomic Encyclopedia of Type Strains, Phase IV (KMG-IV): sequencing the most valuable type-strain genomes for metagenomic binning, comparative biology and taxonomic classification.</title>
        <authorList>
            <person name="Goeker M."/>
        </authorList>
    </citation>
    <scope>NUCLEOTIDE SEQUENCE [LARGE SCALE GENOMIC DNA]</scope>
    <source>
        <strain evidence="5 6">DSM 26963</strain>
    </source>
</reference>
<evidence type="ECO:0000256" key="4">
    <source>
        <dbReference type="PIRSR" id="PIRSR000858-1"/>
    </source>
</evidence>
<evidence type="ECO:0000256" key="1">
    <source>
        <dbReference type="ARBA" id="ARBA00007154"/>
    </source>
</evidence>
<dbReference type="InterPro" id="IPR037171">
    <property type="entry name" value="NagB/RpiA_transferase-like"/>
</dbReference>
<dbReference type="PANTHER" id="PTHR43293:SF1">
    <property type="entry name" value="ACETATE COA-TRANSFERASE YDIF"/>
    <property type="match status" value="1"/>
</dbReference>
<evidence type="ECO:0000256" key="2">
    <source>
        <dbReference type="ARBA" id="ARBA00022679"/>
    </source>
</evidence>
<gene>
    <name evidence="5" type="ORF">HNQ43_001351</name>
</gene>
<feature type="active site" description="5-glutamyl coenzyme A thioester intermediate" evidence="4">
    <location>
        <position position="324"/>
    </location>
</feature>
<keyword evidence="2 3" id="KW-0808">Transferase</keyword>
<dbReference type="SMART" id="SM00882">
    <property type="entry name" value="CoA_trans"/>
    <property type="match status" value="1"/>
</dbReference>
<dbReference type="GO" id="GO:0018729">
    <property type="term" value="F:propionate CoA-transferase activity"/>
    <property type="evidence" value="ECO:0007669"/>
    <property type="project" value="UniProtKB-EC"/>
</dbReference>
<evidence type="ECO:0000313" key="5">
    <source>
        <dbReference type="EMBL" id="MBB5185297.1"/>
    </source>
</evidence>
<dbReference type="AlphaFoldDB" id="A0A7W8D3A6"/>
<dbReference type="Pfam" id="PF01144">
    <property type="entry name" value="CoA_trans"/>
    <property type="match status" value="1"/>
</dbReference>
<protein>
    <submittedName>
        <fullName evidence="5">Propionate CoA-transferase</fullName>
        <ecNumber evidence="5">2.8.3.1</ecNumber>
    </submittedName>
</protein>
<comment type="similarity">
    <text evidence="1 3">Belongs to the 3-oxoacid CoA-transferase family.</text>
</comment>
<dbReference type="RefSeq" id="WP_183376103.1">
    <property type="nucleotide sequence ID" value="NZ_JACHHD010000013.1"/>
</dbReference>